<keyword evidence="2 9" id="KW-0690">Ribosome biogenesis</keyword>
<dbReference type="PANTHER" id="PTHR46986:SF1">
    <property type="entry name" value="ENDORIBONUCLEASE YBEY, CHLOROPLASTIC"/>
    <property type="match status" value="1"/>
</dbReference>
<dbReference type="Pfam" id="PF02130">
    <property type="entry name" value="YbeY"/>
    <property type="match status" value="1"/>
</dbReference>
<keyword evidence="7 9" id="KW-0378">Hydrolase</keyword>
<evidence type="ECO:0000256" key="2">
    <source>
        <dbReference type="ARBA" id="ARBA00022517"/>
    </source>
</evidence>
<comment type="function">
    <text evidence="9">Single strand-specific metallo-endoribonuclease involved in late-stage 70S ribosome quality control and in maturation of the 3' terminus of the 16S rRNA.</text>
</comment>
<keyword evidence="3 9" id="KW-0698">rRNA processing</keyword>
<keyword evidence="11" id="KW-1185">Reference proteome</keyword>
<feature type="binding site" evidence="9">
    <location>
        <position position="122"/>
    </location>
    <ligand>
        <name>Zn(2+)</name>
        <dbReference type="ChEBI" id="CHEBI:29105"/>
        <note>catalytic</note>
    </ligand>
</feature>
<dbReference type="PANTHER" id="PTHR46986">
    <property type="entry name" value="ENDORIBONUCLEASE YBEY, CHLOROPLASTIC"/>
    <property type="match status" value="1"/>
</dbReference>
<evidence type="ECO:0000256" key="6">
    <source>
        <dbReference type="ARBA" id="ARBA00022759"/>
    </source>
</evidence>
<evidence type="ECO:0000256" key="7">
    <source>
        <dbReference type="ARBA" id="ARBA00022801"/>
    </source>
</evidence>
<gene>
    <name evidence="9" type="primary">ybeY</name>
    <name evidence="10" type="ORF">JOC49_000218</name>
</gene>
<keyword evidence="6 9" id="KW-0255">Endonuclease</keyword>
<keyword evidence="9" id="KW-0963">Cytoplasm</keyword>
<keyword evidence="5 9" id="KW-0479">Metal-binding</keyword>
<dbReference type="NCBIfam" id="TIGR00043">
    <property type="entry name" value="rRNA maturation RNase YbeY"/>
    <property type="match status" value="1"/>
</dbReference>
<comment type="cofactor">
    <cofactor evidence="9">
        <name>Zn(2+)</name>
        <dbReference type="ChEBI" id="CHEBI:29105"/>
    </cofactor>
    <text evidence="9">Binds 1 zinc ion.</text>
</comment>
<feature type="binding site" evidence="9">
    <location>
        <position position="118"/>
    </location>
    <ligand>
        <name>Zn(2+)</name>
        <dbReference type="ChEBI" id="CHEBI:29105"/>
        <note>catalytic</note>
    </ligand>
</feature>
<accession>A0ABS2MMT0</accession>
<evidence type="ECO:0000256" key="5">
    <source>
        <dbReference type="ARBA" id="ARBA00022723"/>
    </source>
</evidence>
<dbReference type="SUPFAM" id="SSF55486">
    <property type="entry name" value="Metalloproteases ('zincins'), catalytic domain"/>
    <property type="match status" value="1"/>
</dbReference>
<evidence type="ECO:0000256" key="1">
    <source>
        <dbReference type="ARBA" id="ARBA00010875"/>
    </source>
</evidence>
<evidence type="ECO:0000256" key="4">
    <source>
        <dbReference type="ARBA" id="ARBA00022722"/>
    </source>
</evidence>
<dbReference type="Proteomes" id="UP000767854">
    <property type="component" value="Unassembled WGS sequence"/>
</dbReference>
<dbReference type="RefSeq" id="WP_204661311.1">
    <property type="nucleotide sequence ID" value="NZ_JAFBDT010000001.1"/>
</dbReference>
<dbReference type="HAMAP" id="MF_00009">
    <property type="entry name" value="Endoribonucl_YbeY"/>
    <property type="match status" value="1"/>
</dbReference>
<evidence type="ECO:0000256" key="3">
    <source>
        <dbReference type="ARBA" id="ARBA00022552"/>
    </source>
</evidence>
<dbReference type="EMBL" id="JAFBDT010000001">
    <property type="protein sequence ID" value="MBM7560709.1"/>
    <property type="molecule type" value="Genomic_DNA"/>
</dbReference>
<name>A0ABS2MMT0_9FIRM</name>
<dbReference type="Gene3D" id="3.40.390.30">
    <property type="entry name" value="Metalloproteases ('zincins'), catalytic domain"/>
    <property type="match status" value="1"/>
</dbReference>
<proteinExistence type="inferred from homology"/>
<comment type="subcellular location">
    <subcellularLocation>
        <location evidence="9">Cytoplasm</location>
    </subcellularLocation>
</comment>
<dbReference type="EC" id="3.1.-.-" evidence="9"/>
<evidence type="ECO:0000313" key="11">
    <source>
        <dbReference type="Proteomes" id="UP000767854"/>
    </source>
</evidence>
<evidence type="ECO:0000256" key="8">
    <source>
        <dbReference type="ARBA" id="ARBA00022833"/>
    </source>
</evidence>
<comment type="similarity">
    <text evidence="1 9">Belongs to the endoribonuclease YbeY family.</text>
</comment>
<organism evidence="10 11">
    <name type="scientific">Fusibacter tunisiensis</name>
    <dbReference type="NCBI Taxonomy" id="1008308"/>
    <lineage>
        <taxon>Bacteria</taxon>
        <taxon>Bacillati</taxon>
        <taxon>Bacillota</taxon>
        <taxon>Clostridia</taxon>
        <taxon>Eubacteriales</taxon>
        <taxon>Eubacteriales Family XII. Incertae Sedis</taxon>
        <taxon>Fusibacter</taxon>
    </lineage>
</organism>
<keyword evidence="4 9" id="KW-0540">Nuclease</keyword>
<keyword evidence="8 9" id="KW-0862">Zinc</keyword>
<evidence type="ECO:0000313" key="10">
    <source>
        <dbReference type="EMBL" id="MBM7560709.1"/>
    </source>
</evidence>
<dbReference type="InterPro" id="IPR002036">
    <property type="entry name" value="YbeY"/>
</dbReference>
<sequence length="152" mass="17633">MIFEINNETNFELNSNMETRLQEALNTVMALESVACDGEVSLLFVDNETIQNLNKTYREKDAVTDVLSFPQYESVYKNGLKEPYAYLGDVVISIDRAEEQALEFGHSLEREIIYLVVHSLLHLLGYDHMTDTEKKQMRAHEKEVLKKLKIFK</sequence>
<reference evidence="10 11" key="1">
    <citation type="submission" date="2021-01" db="EMBL/GenBank/DDBJ databases">
        <title>Genomic Encyclopedia of Type Strains, Phase IV (KMG-IV): sequencing the most valuable type-strain genomes for metagenomic binning, comparative biology and taxonomic classification.</title>
        <authorList>
            <person name="Goeker M."/>
        </authorList>
    </citation>
    <scope>NUCLEOTIDE SEQUENCE [LARGE SCALE GENOMIC DNA]</scope>
    <source>
        <strain evidence="10 11">DSM 24436</strain>
    </source>
</reference>
<dbReference type="PROSITE" id="PS01306">
    <property type="entry name" value="UPF0054"/>
    <property type="match status" value="1"/>
</dbReference>
<evidence type="ECO:0000256" key="9">
    <source>
        <dbReference type="HAMAP-Rule" id="MF_00009"/>
    </source>
</evidence>
<comment type="caution">
    <text evidence="10">The sequence shown here is derived from an EMBL/GenBank/DDBJ whole genome shotgun (WGS) entry which is preliminary data.</text>
</comment>
<dbReference type="InterPro" id="IPR020549">
    <property type="entry name" value="YbeY_CS"/>
</dbReference>
<dbReference type="InterPro" id="IPR023091">
    <property type="entry name" value="MetalPrtase_cat_dom_sf_prd"/>
</dbReference>
<protein>
    <recommendedName>
        <fullName evidence="9">Endoribonuclease YbeY</fullName>
        <ecNumber evidence="9">3.1.-.-</ecNumber>
    </recommendedName>
</protein>
<feature type="binding site" evidence="9">
    <location>
        <position position="128"/>
    </location>
    <ligand>
        <name>Zn(2+)</name>
        <dbReference type="ChEBI" id="CHEBI:29105"/>
        <note>catalytic</note>
    </ligand>
</feature>